<dbReference type="CDD" id="cd00067">
    <property type="entry name" value="GAL4"/>
    <property type="match status" value="1"/>
</dbReference>
<reference evidence="8 9" key="1">
    <citation type="journal article" date="2018" name="Evol. Lett.">
        <title>Horizontal gene cluster transfer increased hallucinogenic mushroom diversity.</title>
        <authorList>
            <person name="Reynolds H.T."/>
            <person name="Vijayakumar V."/>
            <person name="Gluck-Thaler E."/>
            <person name="Korotkin H.B."/>
            <person name="Matheny P.B."/>
            <person name="Slot J.C."/>
        </authorList>
    </citation>
    <scope>NUCLEOTIDE SEQUENCE [LARGE SCALE GENOMIC DNA]</scope>
    <source>
        <strain evidence="8 9">2629</strain>
    </source>
</reference>
<dbReference type="GO" id="GO:0005634">
    <property type="term" value="C:nucleus"/>
    <property type="evidence" value="ECO:0007669"/>
    <property type="project" value="UniProtKB-SubCell"/>
</dbReference>
<dbReference type="InParanoid" id="A0A409WB94"/>
<comment type="caution">
    <text evidence="8">The sequence shown here is derived from an EMBL/GenBank/DDBJ whole genome shotgun (WGS) entry which is preliminary data.</text>
</comment>
<feature type="compositionally biased region" description="Pro residues" evidence="6">
    <location>
        <begin position="93"/>
        <end position="102"/>
    </location>
</feature>
<keyword evidence="9" id="KW-1185">Reference proteome</keyword>
<evidence type="ECO:0000259" key="7">
    <source>
        <dbReference type="Pfam" id="PF04082"/>
    </source>
</evidence>
<dbReference type="STRING" id="181874.A0A409WB94"/>
<keyword evidence="4" id="KW-0804">Transcription</keyword>
<dbReference type="InterPro" id="IPR001138">
    <property type="entry name" value="Zn2Cys6_DnaBD"/>
</dbReference>
<dbReference type="InterPro" id="IPR050815">
    <property type="entry name" value="TF_fung"/>
</dbReference>
<proteinExistence type="predicted"/>
<dbReference type="GO" id="GO:0006351">
    <property type="term" value="P:DNA-templated transcription"/>
    <property type="evidence" value="ECO:0007669"/>
    <property type="project" value="InterPro"/>
</dbReference>
<dbReference type="GO" id="GO:0008270">
    <property type="term" value="F:zinc ion binding"/>
    <property type="evidence" value="ECO:0007669"/>
    <property type="project" value="InterPro"/>
</dbReference>
<evidence type="ECO:0000313" key="8">
    <source>
        <dbReference type="EMBL" id="PPQ75740.1"/>
    </source>
</evidence>
<feature type="region of interest" description="Disordered" evidence="6">
    <location>
        <begin position="89"/>
        <end position="120"/>
    </location>
</feature>
<evidence type="ECO:0000256" key="1">
    <source>
        <dbReference type="ARBA" id="ARBA00004123"/>
    </source>
</evidence>
<feature type="non-terminal residue" evidence="8">
    <location>
        <position position="1"/>
    </location>
</feature>
<comment type="subcellular location">
    <subcellularLocation>
        <location evidence="1">Nucleus</location>
    </subcellularLocation>
</comment>
<dbReference type="CDD" id="cd12148">
    <property type="entry name" value="fungal_TF_MHR"/>
    <property type="match status" value="1"/>
</dbReference>
<gene>
    <name evidence="8" type="ORF">CVT24_002586</name>
</gene>
<dbReference type="PANTHER" id="PTHR47338:SF29">
    <property type="entry name" value="ZN(2)-C6 FUNGAL-TYPE DOMAIN-CONTAINING PROTEIN"/>
    <property type="match status" value="1"/>
</dbReference>
<keyword evidence="3" id="KW-0805">Transcription regulation</keyword>
<dbReference type="Pfam" id="PF04082">
    <property type="entry name" value="Fungal_trans"/>
    <property type="match status" value="1"/>
</dbReference>
<dbReference type="GO" id="GO:0003677">
    <property type="term" value="F:DNA binding"/>
    <property type="evidence" value="ECO:0007669"/>
    <property type="project" value="InterPro"/>
</dbReference>
<evidence type="ECO:0000256" key="2">
    <source>
        <dbReference type="ARBA" id="ARBA00022723"/>
    </source>
</evidence>
<evidence type="ECO:0000256" key="4">
    <source>
        <dbReference type="ARBA" id="ARBA00023163"/>
    </source>
</evidence>
<dbReference type="Gene3D" id="4.10.240.10">
    <property type="entry name" value="Zn(2)-C6 fungal-type DNA-binding domain"/>
    <property type="match status" value="1"/>
</dbReference>
<dbReference type="AlphaFoldDB" id="A0A409WB94"/>
<dbReference type="CDD" id="cd14725">
    <property type="entry name" value="ZIP_Gal4-like_2"/>
    <property type="match status" value="1"/>
</dbReference>
<protein>
    <recommendedName>
        <fullName evidence="7">Xylanolytic transcriptional activator regulatory domain-containing protein</fullName>
    </recommendedName>
</protein>
<dbReference type="InterPro" id="IPR007219">
    <property type="entry name" value="XnlR_reg_dom"/>
</dbReference>
<accession>A0A409WB94</accession>
<feature type="domain" description="Xylanolytic transcriptional activator regulatory" evidence="7">
    <location>
        <begin position="176"/>
        <end position="425"/>
    </location>
</feature>
<evidence type="ECO:0000256" key="5">
    <source>
        <dbReference type="ARBA" id="ARBA00023242"/>
    </source>
</evidence>
<sequence>RCDGAKPACQQCTRAKKADACEYDDGKGKTRTQILRETISKLEQRVRELEDPDYINSNVPLFHPGPHHLGHSRSNSSCSSFESLSPYLSAPHSPFPSEPSPASPHGSWSQLQSLPSPSPSHFSQEIVFDAPISHLQPGVDLAQTLIDIFTPHARQCGLNIHLGRLRESVTLPLNEQRHPVLMNTVYLWACFVSRPEPLSQHEDHYLQQALNVLPDALRAGDRLIDLIQASCLLSLYFLANGRLLEGSYHASSAAALSLQISLHKGITAGSQPTDVMEDLKPQKSSLEDGERILTFWQVYNLDLCWSIVLHRPRTIQDPINSPHSIVCPWPQEIKDYESGHYTAPSSSPVVHAFLAGHASPGSYTTASLRVKASTLFSQADGLCGDWTPSKKPTSEFIKQLQSLENIISLFISTLPAVPFDMASSEDKYSLIVSHTMGNAAMIHLHRAFALNEAASSEKCSHAARACVSIIKNLTEQDYLFLEPIIGPCWWSVADILIRELDAVEAPWALVDSSELRHELGVLLYAMTTLSTRFPVVVPAVAKVQKRLAIS</sequence>
<dbReference type="Proteomes" id="UP000284842">
    <property type="component" value="Unassembled WGS sequence"/>
</dbReference>
<evidence type="ECO:0000256" key="3">
    <source>
        <dbReference type="ARBA" id="ARBA00023015"/>
    </source>
</evidence>
<keyword evidence="5" id="KW-0539">Nucleus</keyword>
<organism evidence="8 9">
    <name type="scientific">Panaeolus cyanescens</name>
    <dbReference type="NCBI Taxonomy" id="181874"/>
    <lineage>
        <taxon>Eukaryota</taxon>
        <taxon>Fungi</taxon>
        <taxon>Dikarya</taxon>
        <taxon>Basidiomycota</taxon>
        <taxon>Agaricomycotina</taxon>
        <taxon>Agaricomycetes</taxon>
        <taxon>Agaricomycetidae</taxon>
        <taxon>Agaricales</taxon>
        <taxon>Agaricineae</taxon>
        <taxon>Galeropsidaceae</taxon>
        <taxon>Panaeolus</taxon>
    </lineage>
</organism>
<dbReference type="OrthoDB" id="2123952at2759"/>
<dbReference type="PANTHER" id="PTHR47338">
    <property type="entry name" value="ZN(II)2CYS6 TRANSCRIPTION FACTOR (EUROFUNG)-RELATED"/>
    <property type="match status" value="1"/>
</dbReference>
<evidence type="ECO:0000256" key="6">
    <source>
        <dbReference type="SAM" id="MobiDB-lite"/>
    </source>
</evidence>
<dbReference type="GO" id="GO:0000981">
    <property type="term" value="F:DNA-binding transcription factor activity, RNA polymerase II-specific"/>
    <property type="evidence" value="ECO:0007669"/>
    <property type="project" value="InterPro"/>
</dbReference>
<dbReference type="InterPro" id="IPR036864">
    <property type="entry name" value="Zn2-C6_fun-type_DNA-bd_sf"/>
</dbReference>
<name>A0A409WB94_9AGAR</name>
<keyword evidence="2" id="KW-0479">Metal-binding</keyword>
<dbReference type="EMBL" id="NHTK01005644">
    <property type="protein sequence ID" value="PPQ75740.1"/>
    <property type="molecule type" value="Genomic_DNA"/>
</dbReference>
<evidence type="ECO:0000313" key="9">
    <source>
        <dbReference type="Proteomes" id="UP000284842"/>
    </source>
</evidence>
<feature type="compositionally biased region" description="Low complexity" evidence="6">
    <location>
        <begin position="103"/>
        <end position="120"/>
    </location>
</feature>